<dbReference type="SUPFAM" id="SSF56601">
    <property type="entry name" value="beta-lactamase/transpeptidase-like"/>
    <property type="match status" value="1"/>
</dbReference>
<dbReference type="PANTHER" id="PTHR46825:SF7">
    <property type="entry name" value="D-ALANYL-D-ALANINE CARBOXYPEPTIDASE"/>
    <property type="match status" value="1"/>
</dbReference>
<dbReference type="PANTHER" id="PTHR46825">
    <property type="entry name" value="D-ALANYL-D-ALANINE-CARBOXYPEPTIDASE/ENDOPEPTIDASE AMPH"/>
    <property type="match status" value="1"/>
</dbReference>
<dbReference type="Gene3D" id="3.40.710.10">
    <property type="entry name" value="DD-peptidase/beta-lactamase superfamily"/>
    <property type="match status" value="1"/>
</dbReference>
<reference evidence="2" key="1">
    <citation type="submission" date="2020-10" db="EMBL/GenBank/DDBJ databases">
        <authorList>
            <person name="Castelo-Branco R."/>
            <person name="Eusebio N."/>
            <person name="Adriana R."/>
            <person name="Vieira A."/>
            <person name="Brugerolle De Fraissinette N."/>
            <person name="Rezende De Castro R."/>
            <person name="Schneider M.P."/>
            <person name="Vasconcelos V."/>
            <person name="Leao P.N."/>
        </authorList>
    </citation>
    <scope>NUCLEOTIDE SEQUENCE</scope>
    <source>
        <strain evidence="2">LEGE 11467</strain>
    </source>
</reference>
<dbReference type="InterPro" id="IPR012338">
    <property type="entry name" value="Beta-lactam/transpept-like"/>
</dbReference>
<keyword evidence="3" id="KW-1185">Reference proteome</keyword>
<dbReference type="InterPro" id="IPR050491">
    <property type="entry name" value="AmpC-like"/>
</dbReference>
<organism evidence="2 3">
    <name type="scientific">Zarconia navalis LEGE 11467</name>
    <dbReference type="NCBI Taxonomy" id="1828826"/>
    <lineage>
        <taxon>Bacteria</taxon>
        <taxon>Bacillati</taxon>
        <taxon>Cyanobacteriota</taxon>
        <taxon>Cyanophyceae</taxon>
        <taxon>Oscillatoriophycideae</taxon>
        <taxon>Oscillatoriales</taxon>
        <taxon>Oscillatoriales incertae sedis</taxon>
        <taxon>Zarconia</taxon>
        <taxon>Zarconia navalis</taxon>
    </lineage>
</organism>
<dbReference type="EMBL" id="JADEXN010000244">
    <property type="protein sequence ID" value="MBE9041777.1"/>
    <property type="molecule type" value="Genomic_DNA"/>
</dbReference>
<evidence type="ECO:0000313" key="3">
    <source>
        <dbReference type="Proteomes" id="UP000621799"/>
    </source>
</evidence>
<evidence type="ECO:0000313" key="2">
    <source>
        <dbReference type="EMBL" id="MBE9041777.1"/>
    </source>
</evidence>
<feature type="domain" description="Beta-lactamase-related" evidence="1">
    <location>
        <begin position="18"/>
        <end position="137"/>
    </location>
</feature>
<evidence type="ECO:0000259" key="1">
    <source>
        <dbReference type="Pfam" id="PF00144"/>
    </source>
</evidence>
<dbReference type="Pfam" id="PF00144">
    <property type="entry name" value="Beta-lactamase"/>
    <property type="match status" value="1"/>
</dbReference>
<dbReference type="AlphaFoldDB" id="A0A928VZM8"/>
<name>A0A928VZM8_9CYAN</name>
<protein>
    <submittedName>
        <fullName evidence="2">Beta-lactamase family protein</fullName>
    </submittedName>
</protein>
<gene>
    <name evidence="2" type="ORF">IQ235_13405</name>
</gene>
<dbReference type="RefSeq" id="WP_264321972.1">
    <property type="nucleotide sequence ID" value="NZ_JADEXN010000244.1"/>
</dbReference>
<comment type="caution">
    <text evidence="2">The sequence shown here is derived from an EMBL/GenBank/DDBJ whole genome shotgun (WGS) entry which is preliminary data.</text>
</comment>
<accession>A0A928VZM8</accession>
<proteinExistence type="predicted"/>
<dbReference type="Proteomes" id="UP000621799">
    <property type="component" value="Unassembled WGS sequence"/>
</dbReference>
<dbReference type="InterPro" id="IPR001466">
    <property type="entry name" value="Beta-lactam-related"/>
</dbReference>
<feature type="non-terminal residue" evidence="2">
    <location>
        <position position="1"/>
    </location>
</feature>
<sequence length="143" mass="15413">GRETLPGGFVIGYEDWDGDGKPDNMNQYNNGYGLGDGGLISTARDLATFARALLADEELLDPETFDEMLDWVEDGDGNGYGLGVSVWDSEWGEVWGHDGSSGGFLSTLWYLPEEDAIVVVLANHGENADPDEIARAALSLVLD</sequence>